<dbReference type="Proteomes" id="UP001476282">
    <property type="component" value="Unassembled WGS sequence"/>
</dbReference>
<reference evidence="1 2" key="1">
    <citation type="submission" date="2024-02" db="EMBL/GenBank/DDBJ databases">
        <title>Haloferula sargassicola NBRC 104335.</title>
        <authorList>
            <person name="Ichikawa N."/>
            <person name="Katano-Makiyama Y."/>
            <person name="Hidaka K."/>
        </authorList>
    </citation>
    <scope>NUCLEOTIDE SEQUENCE [LARGE SCALE GENOMIC DNA]</scope>
    <source>
        <strain evidence="1 2">NBRC 104335</strain>
    </source>
</reference>
<dbReference type="EMBL" id="BAABRI010000035">
    <property type="protein sequence ID" value="GAA5484767.1"/>
    <property type="molecule type" value="Genomic_DNA"/>
</dbReference>
<proteinExistence type="predicted"/>
<sequence length="233" mass="25109">MEQDQLNYLKMAVVTDELLDQNESVWSGLPAFASEVATSRALIARIQGGSRGQSGIDTRPFTQQKEIAKKTIARLGADLGAPASVLAETQGDLEAAAKLNQSYSDLYYATDAEADDLAYHLLQAARALDPAALANYGVSAEQLEQFDAAVENYQGLIGSPRVAIAKRSAHTVSLPELFVQLRASHDRLDRLAVIFRKTAPDFLAAYEAARVIVDRPATHGAGETPEPTEPEQA</sequence>
<evidence type="ECO:0000313" key="1">
    <source>
        <dbReference type="EMBL" id="GAA5484767.1"/>
    </source>
</evidence>
<protein>
    <submittedName>
        <fullName evidence="1">Uncharacterized protein</fullName>
    </submittedName>
</protein>
<keyword evidence="2" id="KW-1185">Reference proteome</keyword>
<organism evidence="1 2">
    <name type="scientific">Haloferula sargassicola</name>
    <dbReference type="NCBI Taxonomy" id="490096"/>
    <lineage>
        <taxon>Bacteria</taxon>
        <taxon>Pseudomonadati</taxon>
        <taxon>Verrucomicrobiota</taxon>
        <taxon>Verrucomicrobiia</taxon>
        <taxon>Verrucomicrobiales</taxon>
        <taxon>Verrucomicrobiaceae</taxon>
        <taxon>Haloferula</taxon>
    </lineage>
</organism>
<evidence type="ECO:0000313" key="2">
    <source>
        <dbReference type="Proteomes" id="UP001476282"/>
    </source>
</evidence>
<dbReference type="RefSeq" id="WP_353568874.1">
    <property type="nucleotide sequence ID" value="NZ_BAABRI010000035.1"/>
</dbReference>
<name>A0ABP9UTL8_9BACT</name>
<accession>A0ABP9UTL8</accession>
<gene>
    <name evidence="1" type="ORF">Hsar01_04013</name>
</gene>
<comment type="caution">
    <text evidence="1">The sequence shown here is derived from an EMBL/GenBank/DDBJ whole genome shotgun (WGS) entry which is preliminary data.</text>
</comment>